<evidence type="ECO:0000256" key="1">
    <source>
        <dbReference type="SAM" id="MobiDB-lite"/>
    </source>
</evidence>
<dbReference type="PANTHER" id="PTHR24148">
    <property type="entry name" value="ANKYRIN REPEAT DOMAIN-CONTAINING PROTEIN 39 HOMOLOG-RELATED"/>
    <property type="match status" value="1"/>
</dbReference>
<dbReference type="PANTHER" id="PTHR24148:SF64">
    <property type="entry name" value="HETEROKARYON INCOMPATIBILITY DOMAIN-CONTAINING PROTEIN"/>
    <property type="match status" value="1"/>
</dbReference>
<evidence type="ECO:0000313" key="3">
    <source>
        <dbReference type="EMBL" id="KAK4214205.1"/>
    </source>
</evidence>
<feature type="domain" description="Heterokaryon incompatibility" evidence="2">
    <location>
        <begin position="49"/>
        <end position="203"/>
    </location>
</feature>
<accession>A0AAN6YA91</accession>
<comment type="caution">
    <text evidence="3">The sequence shown here is derived from an EMBL/GenBank/DDBJ whole genome shotgun (WGS) entry which is preliminary data.</text>
</comment>
<evidence type="ECO:0000259" key="2">
    <source>
        <dbReference type="Pfam" id="PF06985"/>
    </source>
</evidence>
<dbReference type="AlphaFoldDB" id="A0AAN6YA91"/>
<protein>
    <submittedName>
        <fullName evidence="3">Heterokaryon incompatibility protein-domain-containing protein</fullName>
    </submittedName>
</protein>
<organism evidence="3 4">
    <name type="scientific">Rhypophila decipiens</name>
    <dbReference type="NCBI Taxonomy" id="261697"/>
    <lineage>
        <taxon>Eukaryota</taxon>
        <taxon>Fungi</taxon>
        <taxon>Dikarya</taxon>
        <taxon>Ascomycota</taxon>
        <taxon>Pezizomycotina</taxon>
        <taxon>Sordariomycetes</taxon>
        <taxon>Sordariomycetidae</taxon>
        <taxon>Sordariales</taxon>
        <taxon>Naviculisporaceae</taxon>
        <taxon>Rhypophila</taxon>
    </lineage>
</organism>
<dbReference type="InterPro" id="IPR052895">
    <property type="entry name" value="HetReg/Transcr_Mod"/>
</dbReference>
<dbReference type="Proteomes" id="UP001301769">
    <property type="component" value="Unassembled WGS sequence"/>
</dbReference>
<feature type="region of interest" description="Disordered" evidence="1">
    <location>
        <begin position="582"/>
        <end position="621"/>
    </location>
</feature>
<dbReference type="InterPro" id="IPR010730">
    <property type="entry name" value="HET"/>
</dbReference>
<gene>
    <name evidence="3" type="ORF">QBC37DRAFT_158028</name>
</gene>
<dbReference type="Pfam" id="PF06985">
    <property type="entry name" value="HET"/>
    <property type="match status" value="1"/>
</dbReference>
<reference evidence="3" key="2">
    <citation type="submission" date="2023-05" db="EMBL/GenBank/DDBJ databases">
        <authorList>
            <consortium name="Lawrence Berkeley National Laboratory"/>
            <person name="Steindorff A."/>
            <person name="Hensen N."/>
            <person name="Bonometti L."/>
            <person name="Westerberg I."/>
            <person name="Brannstrom I.O."/>
            <person name="Guillou S."/>
            <person name="Cros-Aarteil S."/>
            <person name="Calhoun S."/>
            <person name="Haridas S."/>
            <person name="Kuo A."/>
            <person name="Mondo S."/>
            <person name="Pangilinan J."/>
            <person name="Riley R."/>
            <person name="Labutti K."/>
            <person name="Andreopoulos B."/>
            <person name="Lipzen A."/>
            <person name="Chen C."/>
            <person name="Yanf M."/>
            <person name="Daum C."/>
            <person name="Ng V."/>
            <person name="Clum A."/>
            <person name="Ohm R."/>
            <person name="Martin F."/>
            <person name="Silar P."/>
            <person name="Natvig D."/>
            <person name="Lalanne C."/>
            <person name="Gautier V."/>
            <person name="Ament-Velasquez S.L."/>
            <person name="Kruys A."/>
            <person name="Hutchinson M.I."/>
            <person name="Powell A.J."/>
            <person name="Barry K."/>
            <person name="Miller A.N."/>
            <person name="Grigoriev I.V."/>
            <person name="Debuchy R."/>
            <person name="Gladieux P."/>
            <person name="Thoren M.H."/>
            <person name="Johannesson H."/>
        </authorList>
    </citation>
    <scope>NUCLEOTIDE SEQUENCE</scope>
    <source>
        <strain evidence="3">PSN293</strain>
    </source>
</reference>
<dbReference type="Pfam" id="PF26639">
    <property type="entry name" value="Het-6_barrel"/>
    <property type="match status" value="1"/>
</dbReference>
<feature type="compositionally biased region" description="Polar residues" evidence="1">
    <location>
        <begin position="607"/>
        <end position="617"/>
    </location>
</feature>
<name>A0AAN6YA91_9PEZI</name>
<feature type="compositionally biased region" description="Basic and acidic residues" evidence="1">
    <location>
        <begin position="582"/>
        <end position="604"/>
    </location>
</feature>
<proteinExistence type="predicted"/>
<dbReference type="EMBL" id="MU858097">
    <property type="protein sequence ID" value="KAK4214205.1"/>
    <property type="molecule type" value="Genomic_DNA"/>
</dbReference>
<reference evidence="3" key="1">
    <citation type="journal article" date="2023" name="Mol. Phylogenet. Evol.">
        <title>Genome-scale phylogeny and comparative genomics of the fungal order Sordariales.</title>
        <authorList>
            <person name="Hensen N."/>
            <person name="Bonometti L."/>
            <person name="Westerberg I."/>
            <person name="Brannstrom I.O."/>
            <person name="Guillou S."/>
            <person name="Cros-Aarteil S."/>
            <person name="Calhoun S."/>
            <person name="Haridas S."/>
            <person name="Kuo A."/>
            <person name="Mondo S."/>
            <person name="Pangilinan J."/>
            <person name="Riley R."/>
            <person name="LaButti K."/>
            <person name="Andreopoulos B."/>
            <person name="Lipzen A."/>
            <person name="Chen C."/>
            <person name="Yan M."/>
            <person name="Daum C."/>
            <person name="Ng V."/>
            <person name="Clum A."/>
            <person name="Steindorff A."/>
            <person name="Ohm R.A."/>
            <person name="Martin F."/>
            <person name="Silar P."/>
            <person name="Natvig D.O."/>
            <person name="Lalanne C."/>
            <person name="Gautier V."/>
            <person name="Ament-Velasquez S.L."/>
            <person name="Kruys A."/>
            <person name="Hutchinson M.I."/>
            <person name="Powell A.J."/>
            <person name="Barry K."/>
            <person name="Miller A.N."/>
            <person name="Grigoriev I.V."/>
            <person name="Debuchy R."/>
            <person name="Gladieux P."/>
            <person name="Hiltunen Thoren M."/>
            <person name="Johannesson H."/>
        </authorList>
    </citation>
    <scope>NUCLEOTIDE SEQUENCE</scope>
    <source>
        <strain evidence="3">PSN293</strain>
    </source>
</reference>
<evidence type="ECO:0000313" key="4">
    <source>
        <dbReference type="Proteomes" id="UP001301769"/>
    </source>
</evidence>
<keyword evidence="4" id="KW-1185">Reference proteome</keyword>
<sequence>MSPDPSNARLYDVPLGENAIRLVRLFKFPDGSISGELQYFQLKDRIPPFIATSYVWGDQDERCTIKLNGHSVDNLKNAHKFFEELLTPNHYEQFPPSTTWWWMDCICINQEDPAERSAQVGLMSTLYRQAAKTVIWLGEESADSDVGMGFLQLLAEDYTGTEEDELYWNTNIRPHIAANSPGWKAVENLLTRKWWERVWTLQEYLLSKQGFFFCGSKRISFKQMTYAINSVWHWHQRRDSRIISREGYEKAWNRLRLVVWQDYVSRARRHLPLVALLTYTSTSSVTDPRDRLYSLLGLISPSELDMIGRPDYESSAASIYTRFAISFILKYRTLDLLCIGPEMKENLSSNQNKEVLHLPSWVPDWSLRRRHSPPLLCMANQSASPHMGNFRPLHMVPWDSEYRACGLETAFPEGTVSFSNDCRELLCQAITLDEIDGLGGGRMPDGGHDEEEDGPYLEETVQSTSRVNNPTEPLQTLNKTKTLDKLGISITHQVARSLVLDRGDPYLGDAAPVNLFARELRHIGLQQQQGLAVELFDSRSRGLYPPDFDCPDSTAEIAEWFNRNKHLHIKGMTLEEAITGRSGHELGHDHDGHHGSDNSMKKASDAPPSTSKENTVTELAGSDPQQAMKFATRFRSTAFRRAKRLMVTSTGILGMAPRRARKGDLVCVLLGCNIPLVLRADHRQEGDIKKYTVIGEAYVDGYMNGESVADMDNGIRNVENLRIV</sequence>